<dbReference type="Proteomes" id="UP000655208">
    <property type="component" value="Unassembled WGS sequence"/>
</dbReference>
<proteinExistence type="predicted"/>
<reference evidence="2" key="2">
    <citation type="submission" date="2020-09" db="EMBL/GenBank/DDBJ databases">
        <authorList>
            <person name="Sun Q."/>
            <person name="Zhou Y."/>
        </authorList>
    </citation>
    <scope>NUCLEOTIDE SEQUENCE</scope>
    <source>
        <strain evidence="2">CGMCC 4.7308</strain>
    </source>
</reference>
<evidence type="ECO:0000256" key="1">
    <source>
        <dbReference type="SAM" id="MobiDB-lite"/>
    </source>
</evidence>
<sequence length="59" mass="5902">MTASSAAVSVPTAPRFDIRPGAGGSPSLDREVSAKPPIPDVSPAPGHLLPADPTGKEAR</sequence>
<feature type="region of interest" description="Disordered" evidence="1">
    <location>
        <begin position="1"/>
        <end position="59"/>
    </location>
</feature>
<protein>
    <submittedName>
        <fullName evidence="2">Uncharacterized protein</fullName>
    </submittedName>
</protein>
<feature type="compositionally biased region" description="Low complexity" evidence="1">
    <location>
        <begin position="1"/>
        <end position="14"/>
    </location>
</feature>
<gene>
    <name evidence="2" type="ORF">GCM10011594_09940</name>
</gene>
<dbReference type="AlphaFoldDB" id="A0A917WD90"/>
<reference evidence="2" key="1">
    <citation type="journal article" date="2014" name="Int. J. Syst. Evol. Microbiol.">
        <title>Complete genome sequence of Corynebacterium casei LMG S-19264T (=DSM 44701T), isolated from a smear-ripened cheese.</title>
        <authorList>
            <consortium name="US DOE Joint Genome Institute (JGI-PGF)"/>
            <person name="Walter F."/>
            <person name="Albersmeier A."/>
            <person name="Kalinowski J."/>
            <person name="Ruckert C."/>
        </authorList>
    </citation>
    <scope>NUCLEOTIDE SEQUENCE</scope>
    <source>
        <strain evidence="2">CGMCC 4.7308</strain>
    </source>
</reference>
<comment type="caution">
    <text evidence="2">The sequence shown here is derived from an EMBL/GenBank/DDBJ whole genome shotgun (WGS) entry which is preliminary data.</text>
</comment>
<accession>A0A917WD90</accession>
<organism evidence="2 3">
    <name type="scientific">Nakamurella endophytica</name>
    <dbReference type="NCBI Taxonomy" id="1748367"/>
    <lineage>
        <taxon>Bacteria</taxon>
        <taxon>Bacillati</taxon>
        <taxon>Actinomycetota</taxon>
        <taxon>Actinomycetes</taxon>
        <taxon>Nakamurellales</taxon>
        <taxon>Nakamurellaceae</taxon>
        <taxon>Nakamurella</taxon>
    </lineage>
</organism>
<name>A0A917WD90_9ACTN</name>
<dbReference type="EMBL" id="BMNA01000002">
    <property type="protein sequence ID" value="GGL92206.1"/>
    <property type="molecule type" value="Genomic_DNA"/>
</dbReference>
<keyword evidence="3" id="KW-1185">Reference proteome</keyword>
<evidence type="ECO:0000313" key="2">
    <source>
        <dbReference type="EMBL" id="GGL92206.1"/>
    </source>
</evidence>
<evidence type="ECO:0000313" key="3">
    <source>
        <dbReference type="Proteomes" id="UP000655208"/>
    </source>
</evidence>